<evidence type="ECO:0000256" key="11">
    <source>
        <dbReference type="ARBA" id="ARBA00023136"/>
    </source>
</evidence>
<evidence type="ECO:0000256" key="19">
    <source>
        <dbReference type="SAM" id="MobiDB-lite"/>
    </source>
</evidence>
<keyword evidence="11" id="KW-0472">Membrane</keyword>
<comment type="similarity">
    <text evidence="3">Belongs to the carnitine/choline acetyltransferase family.</text>
</comment>
<keyword evidence="9" id="KW-0443">Lipid metabolism</keyword>
<comment type="caution">
    <text evidence="21">The sequence shown here is derived from an EMBL/GenBank/DDBJ whole genome shotgun (WGS) entry which is preliminary data.</text>
</comment>
<comment type="subcellular location">
    <subcellularLocation>
        <location evidence="2">Mitochondrion inner membrane</location>
        <topology evidence="2">Peripheral membrane protein</topology>
        <orientation evidence="2">Matrix side</orientation>
    </subcellularLocation>
    <subcellularLocation>
        <location evidence="1">Peroxisome</location>
    </subcellularLocation>
</comment>
<feature type="domain" description="Choline/carnitine acyltransferase" evidence="20">
    <location>
        <begin position="63"/>
        <end position="625"/>
    </location>
</feature>
<evidence type="ECO:0000256" key="14">
    <source>
        <dbReference type="ARBA" id="ARBA00052702"/>
    </source>
</evidence>
<evidence type="ECO:0000313" key="21">
    <source>
        <dbReference type="EMBL" id="KAF5382295.1"/>
    </source>
</evidence>
<dbReference type="GO" id="GO:0005743">
    <property type="term" value="C:mitochondrial inner membrane"/>
    <property type="evidence" value="ECO:0007669"/>
    <property type="project" value="UniProtKB-SubCell"/>
</dbReference>
<keyword evidence="7" id="KW-0276">Fatty acid metabolism</keyword>
<keyword evidence="4" id="KW-0813">Transport</keyword>
<evidence type="ECO:0000256" key="2">
    <source>
        <dbReference type="ARBA" id="ARBA00004443"/>
    </source>
</evidence>
<dbReference type="GO" id="GO:0006631">
    <property type="term" value="P:fatty acid metabolic process"/>
    <property type="evidence" value="ECO:0007669"/>
    <property type="project" value="UniProtKB-KW"/>
</dbReference>
<dbReference type="Gene3D" id="3.30.559.10">
    <property type="entry name" value="Chloramphenicol acetyltransferase-like domain"/>
    <property type="match status" value="1"/>
</dbReference>
<dbReference type="GO" id="GO:0009437">
    <property type="term" value="P:carnitine metabolic process"/>
    <property type="evidence" value="ECO:0007669"/>
    <property type="project" value="TreeGrafter"/>
</dbReference>
<evidence type="ECO:0000256" key="16">
    <source>
        <dbReference type="ARBA" id="ARBA00066910"/>
    </source>
</evidence>
<dbReference type="FunFam" id="3.30.559.70:FF:000007">
    <property type="entry name" value="Carnitine O-acetyltransferase, mitochondrial"/>
    <property type="match status" value="1"/>
</dbReference>
<evidence type="ECO:0000256" key="12">
    <source>
        <dbReference type="ARBA" id="ARBA00023140"/>
    </source>
</evidence>
<proteinExistence type="inferred from homology"/>
<name>A0A8H5M5S7_9AGAR</name>
<reference evidence="21 22" key="1">
    <citation type="journal article" date="2020" name="ISME J.">
        <title>Uncovering the hidden diversity of litter-decomposition mechanisms in mushroom-forming fungi.</title>
        <authorList>
            <person name="Floudas D."/>
            <person name="Bentzer J."/>
            <person name="Ahren D."/>
            <person name="Johansson T."/>
            <person name="Persson P."/>
            <person name="Tunlid A."/>
        </authorList>
    </citation>
    <scope>NUCLEOTIDE SEQUENCE [LARGE SCALE GENOMIC DNA]</scope>
    <source>
        <strain evidence="21 22">CBS 406.79</strain>
    </source>
</reference>
<evidence type="ECO:0000256" key="15">
    <source>
        <dbReference type="ARBA" id="ARBA00053195"/>
    </source>
</evidence>
<keyword evidence="13" id="KW-0012">Acyltransferase</keyword>
<evidence type="ECO:0000256" key="18">
    <source>
        <dbReference type="PIRSR" id="PIRSR600542-1"/>
    </source>
</evidence>
<dbReference type="PANTHER" id="PTHR22589:SF103">
    <property type="entry name" value="CARNITINE O-ACETYL-TRANSFERASE, ISOFORM A-RELATED"/>
    <property type="match status" value="1"/>
</dbReference>
<dbReference type="EMBL" id="JAACJN010000053">
    <property type="protein sequence ID" value="KAF5382295.1"/>
    <property type="molecule type" value="Genomic_DNA"/>
</dbReference>
<keyword evidence="12" id="KW-0576">Peroxisome</keyword>
<dbReference type="InterPro" id="IPR039551">
    <property type="entry name" value="Cho/carn_acyl_trans"/>
</dbReference>
<dbReference type="SUPFAM" id="SSF52777">
    <property type="entry name" value="CoA-dependent acyltransferases"/>
    <property type="match status" value="2"/>
</dbReference>
<gene>
    <name evidence="21" type="ORF">D9757_008467</name>
</gene>
<evidence type="ECO:0000256" key="6">
    <source>
        <dbReference type="ARBA" id="ARBA00022792"/>
    </source>
</evidence>
<protein>
    <recommendedName>
        <fullName evidence="17">Carnitine O-acetyltransferase, mitochondrial</fullName>
        <ecNumber evidence="16">2.3.1.7</ecNumber>
    </recommendedName>
</protein>
<keyword evidence="6" id="KW-0999">Mitochondrion inner membrane</keyword>
<dbReference type="OrthoDB" id="240216at2759"/>
<sequence length="659" mass="73868">MSSMLRLRSLARTRSAAYSASAMSKRSLKSSSSSRSSESVPPGYAIDPNAQPMLRFQDSLPRLPVPTLASTATKYLESVRPHVDDAAYANTEAAVKEFIASPLAAELQHRLEARAADPSIKSWLSDWWNDVAYMGYRDPVVVFVSYFYVHVNDKLRSTPAARAASLLKAMLSFREMTERQLLEPEKVRGAPLCMDSYKWLFHSSRYPTKPSDTARKFDPSTHNHVVFIRKNNFYSVPLVNGSGKEISAAELEIQVERIIRDADTISSSSSLPIGALTSDNRDLWADARSKLVSLSPENVTSLETIESAMIVVCLDDTKPVTREDISWACWVGNGRNRFYDKHQLIVFDNGRSGFLGEHSCMDGTPTLRMNEFALAALAQNKLDLGPPRTSESGEGEGLPEPRRVEFVVNEEIRGLVRGAEERFDELVRKHDLFVLHYEGYGKNFIKKFKASPDAWAQLVKQLAFYKMFGRPAVTYESAQTRKYQLGRTEVIRSASNESKKWVESMVNQEESDTTRATLFRSAVARHLKYAGWAADGQGVDRHLFGLKKIMKEGEALPEIYSDPSFGKTNHWELSTSQLSSPYFDGWGYGEVVPDGYGLSYAIGDDYIRWTITSLKCNTEDLRHYLAEAATEVRVMMENAAKAEAAKHATEPGTQGKHKL</sequence>
<dbReference type="InterPro" id="IPR000542">
    <property type="entry name" value="Carn_acyl_trans"/>
</dbReference>
<evidence type="ECO:0000256" key="7">
    <source>
        <dbReference type="ARBA" id="ARBA00022832"/>
    </source>
</evidence>
<evidence type="ECO:0000256" key="5">
    <source>
        <dbReference type="ARBA" id="ARBA00022679"/>
    </source>
</evidence>
<dbReference type="Pfam" id="PF00755">
    <property type="entry name" value="Carn_acyltransf"/>
    <property type="match status" value="1"/>
</dbReference>
<evidence type="ECO:0000256" key="10">
    <source>
        <dbReference type="ARBA" id="ARBA00023128"/>
    </source>
</evidence>
<dbReference type="AlphaFoldDB" id="A0A8H5M5S7"/>
<keyword evidence="5" id="KW-0808">Transferase</keyword>
<feature type="region of interest" description="Disordered" evidence="19">
    <location>
        <begin position="22"/>
        <end position="49"/>
    </location>
</feature>
<dbReference type="GO" id="GO:0005777">
    <property type="term" value="C:peroxisome"/>
    <property type="evidence" value="ECO:0007669"/>
    <property type="project" value="UniProtKB-SubCell"/>
</dbReference>
<evidence type="ECO:0000256" key="8">
    <source>
        <dbReference type="ARBA" id="ARBA00022946"/>
    </source>
</evidence>
<dbReference type="GO" id="GO:0004092">
    <property type="term" value="F:carnitine O-acetyltransferase activity"/>
    <property type="evidence" value="ECO:0007669"/>
    <property type="project" value="UniProtKB-EC"/>
</dbReference>
<dbReference type="Proteomes" id="UP000518752">
    <property type="component" value="Unassembled WGS sequence"/>
</dbReference>
<dbReference type="EC" id="2.3.1.7" evidence="16"/>
<accession>A0A8H5M5S7</accession>
<keyword evidence="8" id="KW-0809">Transit peptide</keyword>
<dbReference type="InterPro" id="IPR042231">
    <property type="entry name" value="Cho/carn_acyl_trans_2"/>
</dbReference>
<comment type="catalytic activity">
    <reaction evidence="14">
        <text>(R)-carnitine + acetyl-CoA = O-acetyl-(R)-carnitine + CoA</text>
        <dbReference type="Rhea" id="RHEA:21136"/>
        <dbReference type="ChEBI" id="CHEBI:16347"/>
        <dbReference type="ChEBI" id="CHEBI:57287"/>
        <dbReference type="ChEBI" id="CHEBI:57288"/>
        <dbReference type="ChEBI" id="CHEBI:57589"/>
        <dbReference type="EC" id="2.3.1.7"/>
    </reaction>
</comment>
<evidence type="ECO:0000256" key="9">
    <source>
        <dbReference type="ARBA" id="ARBA00023098"/>
    </source>
</evidence>
<evidence type="ECO:0000313" key="22">
    <source>
        <dbReference type="Proteomes" id="UP000518752"/>
    </source>
</evidence>
<dbReference type="Gene3D" id="3.30.559.70">
    <property type="entry name" value="Choline/Carnitine o-acyltransferase, domain 2"/>
    <property type="match status" value="1"/>
</dbReference>
<dbReference type="InterPro" id="IPR023213">
    <property type="entry name" value="CAT-like_dom_sf"/>
</dbReference>
<evidence type="ECO:0000256" key="3">
    <source>
        <dbReference type="ARBA" id="ARBA00005232"/>
    </source>
</evidence>
<evidence type="ECO:0000256" key="13">
    <source>
        <dbReference type="ARBA" id="ARBA00023315"/>
    </source>
</evidence>
<evidence type="ECO:0000259" key="20">
    <source>
        <dbReference type="Pfam" id="PF00755"/>
    </source>
</evidence>
<keyword evidence="10" id="KW-0496">Mitochondrion</keyword>
<organism evidence="21 22">
    <name type="scientific">Collybiopsis confluens</name>
    <dbReference type="NCBI Taxonomy" id="2823264"/>
    <lineage>
        <taxon>Eukaryota</taxon>
        <taxon>Fungi</taxon>
        <taxon>Dikarya</taxon>
        <taxon>Basidiomycota</taxon>
        <taxon>Agaricomycotina</taxon>
        <taxon>Agaricomycetes</taxon>
        <taxon>Agaricomycetidae</taxon>
        <taxon>Agaricales</taxon>
        <taxon>Marasmiineae</taxon>
        <taxon>Omphalotaceae</taxon>
        <taxon>Collybiopsis</taxon>
    </lineage>
</organism>
<evidence type="ECO:0000256" key="1">
    <source>
        <dbReference type="ARBA" id="ARBA00004275"/>
    </source>
</evidence>
<evidence type="ECO:0000256" key="17">
    <source>
        <dbReference type="ARBA" id="ARBA00073438"/>
    </source>
</evidence>
<feature type="active site" description="Proton acceptor" evidence="18">
    <location>
        <position position="358"/>
    </location>
</feature>
<keyword evidence="22" id="KW-1185">Reference proteome</keyword>
<evidence type="ECO:0000256" key="4">
    <source>
        <dbReference type="ARBA" id="ARBA00022448"/>
    </source>
</evidence>
<dbReference type="PANTHER" id="PTHR22589">
    <property type="entry name" value="CARNITINE O-ACYLTRANSFERASE"/>
    <property type="match status" value="1"/>
</dbReference>
<comment type="function">
    <text evidence="15">Carnitine acetylase is specific for short chain fatty acids. Carnitine acetylase seems to affect the flux through the pyruvate dehydrogenase complex. It may be involved as well in the transport of acetyl-CoA into mitochondria.</text>
</comment>
<dbReference type="PROSITE" id="PS00439">
    <property type="entry name" value="ACYLTRANSF_C_1"/>
    <property type="match status" value="1"/>
</dbReference>
<feature type="compositionally biased region" description="Low complexity" evidence="19">
    <location>
        <begin position="22"/>
        <end position="39"/>
    </location>
</feature>